<dbReference type="InterPro" id="IPR017972">
    <property type="entry name" value="Cyt_P450_CS"/>
</dbReference>
<evidence type="ECO:0000256" key="9">
    <source>
        <dbReference type="ARBA" id="ARBA00023002"/>
    </source>
</evidence>
<dbReference type="GO" id="GO:0016705">
    <property type="term" value="F:oxidoreductase activity, acting on paired donors, with incorporation or reduction of molecular oxygen"/>
    <property type="evidence" value="ECO:0007669"/>
    <property type="project" value="InterPro"/>
</dbReference>
<evidence type="ECO:0000256" key="3">
    <source>
        <dbReference type="ARBA" id="ARBA00004721"/>
    </source>
</evidence>
<reference evidence="15 16" key="1">
    <citation type="journal article" date="2015" name="Fungal Genet. Biol.">
        <title>Evolution of novel wood decay mechanisms in Agaricales revealed by the genome sequences of Fistulina hepatica and Cylindrobasidium torrendii.</title>
        <authorList>
            <person name="Floudas D."/>
            <person name="Held B.W."/>
            <person name="Riley R."/>
            <person name="Nagy L.G."/>
            <person name="Koehler G."/>
            <person name="Ransdell A.S."/>
            <person name="Younus H."/>
            <person name="Chow J."/>
            <person name="Chiniquy J."/>
            <person name="Lipzen A."/>
            <person name="Tritt A."/>
            <person name="Sun H."/>
            <person name="Haridas S."/>
            <person name="LaButti K."/>
            <person name="Ohm R.A."/>
            <person name="Kues U."/>
            <person name="Blanchette R.A."/>
            <person name="Grigoriev I.V."/>
            <person name="Minto R.E."/>
            <person name="Hibbett D.S."/>
        </authorList>
    </citation>
    <scope>NUCLEOTIDE SEQUENCE [LARGE SCALE GENOMIC DNA]</scope>
    <source>
        <strain evidence="15 16">FP15055 ss-10</strain>
    </source>
</reference>
<proteinExistence type="inferred from homology"/>
<dbReference type="EMBL" id="KN880556">
    <property type="protein sequence ID" value="KIY66379.1"/>
    <property type="molecule type" value="Genomic_DNA"/>
</dbReference>
<dbReference type="STRING" id="1314674.A0A0D7B876"/>
<keyword evidence="5 13" id="KW-0349">Heme</keyword>
<dbReference type="GO" id="GO:0005506">
    <property type="term" value="F:iron ion binding"/>
    <property type="evidence" value="ECO:0007669"/>
    <property type="project" value="InterPro"/>
</dbReference>
<dbReference type="GO" id="GO:0020037">
    <property type="term" value="F:heme binding"/>
    <property type="evidence" value="ECO:0007669"/>
    <property type="project" value="InterPro"/>
</dbReference>
<dbReference type="Pfam" id="PF00067">
    <property type="entry name" value="p450"/>
    <property type="match status" value="1"/>
</dbReference>
<evidence type="ECO:0000256" key="4">
    <source>
        <dbReference type="ARBA" id="ARBA00010617"/>
    </source>
</evidence>
<dbReference type="GO" id="GO:0016020">
    <property type="term" value="C:membrane"/>
    <property type="evidence" value="ECO:0007669"/>
    <property type="project" value="UniProtKB-SubCell"/>
</dbReference>
<dbReference type="Gene3D" id="1.10.630.10">
    <property type="entry name" value="Cytochrome P450"/>
    <property type="match status" value="1"/>
</dbReference>
<accession>A0A0D7B876</accession>
<dbReference type="SUPFAM" id="SSF48264">
    <property type="entry name" value="Cytochrome P450"/>
    <property type="match status" value="1"/>
</dbReference>
<dbReference type="PROSITE" id="PS00086">
    <property type="entry name" value="CYTOCHROME_P450"/>
    <property type="match status" value="1"/>
</dbReference>
<dbReference type="Proteomes" id="UP000054007">
    <property type="component" value="Unassembled WGS sequence"/>
</dbReference>
<organism evidence="15 16">
    <name type="scientific">Cylindrobasidium torrendii FP15055 ss-10</name>
    <dbReference type="NCBI Taxonomy" id="1314674"/>
    <lineage>
        <taxon>Eukaryota</taxon>
        <taxon>Fungi</taxon>
        <taxon>Dikarya</taxon>
        <taxon>Basidiomycota</taxon>
        <taxon>Agaricomycotina</taxon>
        <taxon>Agaricomycetes</taxon>
        <taxon>Agaricomycetidae</taxon>
        <taxon>Agaricales</taxon>
        <taxon>Marasmiineae</taxon>
        <taxon>Physalacriaceae</taxon>
        <taxon>Cylindrobasidium</taxon>
    </lineage>
</organism>
<evidence type="ECO:0000256" key="8">
    <source>
        <dbReference type="ARBA" id="ARBA00022989"/>
    </source>
</evidence>
<protein>
    <submittedName>
        <fullName evidence="15">Cytochrome P450</fullName>
    </submittedName>
</protein>
<dbReference type="GO" id="GO:0004497">
    <property type="term" value="F:monooxygenase activity"/>
    <property type="evidence" value="ECO:0007669"/>
    <property type="project" value="UniProtKB-KW"/>
</dbReference>
<comment type="similarity">
    <text evidence="4 14">Belongs to the cytochrome P450 family.</text>
</comment>
<keyword evidence="9 14" id="KW-0560">Oxidoreductase</keyword>
<feature type="binding site" description="axial binding residue" evidence="13">
    <location>
        <position position="458"/>
    </location>
    <ligand>
        <name>heme</name>
        <dbReference type="ChEBI" id="CHEBI:30413"/>
    </ligand>
    <ligandPart>
        <name>Fe</name>
        <dbReference type="ChEBI" id="CHEBI:18248"/>
    </ligandPart>
</feature>
<dbReference type="InterPro" id="IPR036396">
    <property type="entry name" value="Cyt_P450_sf"/>
</dbReference>
<dbReference type="InterPro" id="IPR050121">
    <property type="entry name" value="Cytochrome_P450_monoxygenase"/>
</dbReference>
<evidence type="ECO:0000313" key="15">
    <source>
        <dbReference type="EMBL" id="KIY66379.1"/>
    </source>
</evidence>
<dbReference type="AlphaFoldDB" id="A0A0D7B876"/>
<evidence type="ECO:0000256" key="5">
    <source>
        <dbReference type="ARBA" id="ARBA00022617"/>
    </source>
</evidence>
<sequence length="515" mass="57399">MFFLALALAPLAVLVYKFIIYPNFLSPLRHLPGPPLGHPILGQLPTLHGPDAGFIQKSWFKKYGPIVRIQAPIGTEMILLEDPKDIVACLENQKGMQKASSALYRHIAAFVAGDGLLSFEGDAHDRLRKILNPAFSLTNLTKQMAFYPEIINNFTTALDDALKTSDTLPMCDYLAKAALDILCKGTFNYDSGALKNESKAMVKAYSKLAPLQNARTYAALTIIDMIPHGLDFVLSKWFLSSFSSLLSKVEPLEFLSIATRSMTIIRQSSLEILEENMSSDNHGPKRDVMSTILRAHKDGKGRDKLKTSELPDQVLTFLTGGHETVTAALSWILWFIAKHPECQNRLRREIHAVSGGDVIEDYTRVRDLPYLDAVINESMRLLPSSPILRRQAMEPTEVRGVTLPTGTMVYLFIRNANSFEEVWGPDADKFNPERWENLPAGLSAAQAKLSFGRGYRTCIGRNMALQEMKALAASLVNSYELSPAHEDQAIHAEYLITYKPADGLPLRLRKLGEPR</sequence>
<dbReference type="PRINTS" id="PR00385">
    <property type="entry name" value="P450"/>
</dbReference>
<keyword evidence="16" id="KW-1185">Reference proteome</keyword>
<comment type="cofactor">
    <cofactor evidence="1 13">
        <name>heme</name>
        <dbReference type="ChEBI" id="CHEBI:30413"/>
    </cofactor>
</comment>
<keyword evidence="8" id="KW-1133">Transmembrane helix</keyword>
<evidence type="ECO:0000256" key="13">
    <source>
        <dbReference type="PIRSR" id="PIRSR602401-1"/>
    </source>
</evidence>
<dbReference type="PRINTS" id="PR00463">
    <property type="entry name" value="EP450I"/>
</dbReference>
<keyword evidence="6" id="KW-0812">Transmembrane</keyword>
<keyword evidence="10 13" id="KW-0408">Iron</keyword>
<keyword evidence="12" id="KW-0472">Membrane</keyword>
<comment type="subcellular location">
    <subcellularLocation>
        <location evidence="2">Membrane</location>
    </subcellularLocation>
</comment>
<keyword evidence="7 13" id="KW-0479">Metal-binding</keyword>
<evidence type="ECO:0000256" key="7">
    <source>
        <dbReference type="ARBA" id="ARBA00022723"/>
    </source>
</evidence>
<dbReference type="InterPro" id="IPR001128">
    <property type="entry name" value="Cyt_P450"/>
</dbReference>
<dbReference type="InterPro" id="IPR002401">
    <property type="entry name" value="Cyt_P450_E_grp-I"/>
</dbReference>
<evidence type="ECO:0000256" key="10">
    <source>
        <dbReference type="ARBA" id="ARBA00023004"/>
    </source>
</evidence>
<dbReference type="PANTHER" id="PTHR24305:SF166">
    <property type="entry name" value="CYTOCHROME P450 12A4, MITOCHONDRIAL-RELATED"/>
    <property type="match status" value="1"/>
</dbReference>
<comment type="pathway">
    <text evidence="3">Secondary metabolite biosynthesis; terpenoid biosynthesis.</text>
</comment>
<evidence type="ECO:0000256" key="14">
    <source>
        <dbReference type="RuleBase" id="RU000461"/>
    </source>
</evidence>
<evidence type="ECO:0000256" key="6">
    <source>
        <dbReference type="ARBA" id="ARBA00022692"/>
    </source>
</evidence>
<keyword evidence="11 14" id="KW-0503">Monooxygenase</keyword>
<gene>
    <name evidence="15" type="ORF">CYLTODRAFT_491508</name>
</gene>
<dbReference type="OrthoDB" id="10029320at2759"/>
<evidence type="ECO:0000256" key="12">
    <source>
        <dbReference type="ARBA" id="ARBA00023136"/>
    </source>
</evidence>
<evidence type="ECO:0000256" key="2">
    <source>
        <dbReference type="ARBA" id="ARBA00004370"/>
    </source>
</evidence>
<evidence type="ECO:0000256" key="1">
    <source>
        <dbReference type="ARBA" id="ARBA00001971"/>
    </source>
</evidence>
<name>A0A0D7B876_9AGAR</name>
<evidence type="ECO:0000313" key="16">
    <source>
        <dbReference type="Proteomes" id="UP000054007"/>
    </source>
</evidence>
<dbReference type="PANTHER" id="PTHR24305">
    <property type="entry name" value="CYTOCHROME P450"/>
    <property type="match status" value="1"/>
</dbReference>
<evidence type="ECO:0000256" key="11">
    <source>
        <dbReference type="ARBA" id="ARBA00023033"/>
    </source>
</evidence>